<dbReference type="EMBL" id="FOFY01000011">
    <property type="protein sequence ID" value="SER25020.1"/>
    <property type="molecule type" value="Genomic_DNA"/>
</dbReference>
<keyword evidence="2" id="KW-1185">Reference proteome</keyword>
<sequence>MWNSELDIYVRCIKGNNDFVPFLYQGQYYDKETQLAYNRFRYYDPKIGMYISQDPIGLMGGIVLYGYVGDVNGWLDVLGLAPKNDFGIPSIKDFGEWFNNMFTSDFDKLWKQKGAGDIIESRLRYPGKKHEWLMVSRADVFKSLGVKFEKIRDLRTLTKDVKFVNPIGKHGGLGSTKAHNEILEIIDTSLDYKTFIRRLNNWADYRLKGGADALPDGLKIKHH</sequence>
<dbReference type="NCBIfam" id="TIGR03696">
    <property type="entry name" value="Rhs_assc_core"/>
    <property type="match status" value="1"/>
</dbReference>
<comment type="caution">
    <text evidence="1">The sequence shown here is derived from an EMBL/GenBank/DDBJ whole genome shotgun (WGS) entry which is preliminary data.</text>
</comment>
<organism evidence="1 2">
    <name type="scientific">Myroides profundi</name>
    <dbReference type="NCBI Taxonomy" id="480520"/>
    <lineage>
        <taxon>Bacteria</taxon>
        <taxon>Pseudomonadati</taxon>
        <taxon>Bacteroidota</taxon>
        <taxon>Flavobacteriia</taxon>
        <taxon>Flavobacteriales</taxon>
        <taxon>Flavobacteriaceae</taxon>
        <taxon>Myroides</taxon>
    </lineage>
</organism>
<dbReference type="AlphaFoldDB" id="A0AAJ5BER7"/>
<dbReference type="InterPro" id="IPR050708">
    <property type="entry name" value="T6SS_VgrG/RHS"/>
</dbReference>
<accession>A0AAJ5BER7</accession>
<dbReference type="PRINTS" id="PR00394">
    <property type="entry name" value="RHSPROTEIN"/>
</dbReference>
<dbReference type="Proteomes" id="UP000183496">
    <property type="component" value="Unassembled WGS sequence"/>
</dbReference>
<proteinExistence type="predicted"/>
<dbReference type="InterPro" id="IPR022385">
    <property type="entry name" value="Rhs_assc_core"/>
</dbReference>
<protein>
    <submittedName>
        <fullName evidence="1">RHS repeat-associated core domain-containing protein</fullName>
    </submittedName>
</protein>
<evidence type="ECO:0000313" key="2">
    <source>
        <dbReference type="Proteomes" id="UP000183496"/>
    </source>
</evidence>
<dbReference type="KEGG" id="mpw:MPR_2070"/>
<dbReference type="PANTHER" id="PTHR32305:SF15">
    <property type="entry name" value="PROTEIN RHSA-RELATED"/>
    <property type="match status" value="1"/>
</dbReference>
<dbReference type="Gene3D" id="2.180.10.10">
    <property type="entry name" value="RHS repeat-associated core"/>
    <property type="match status" value="1"/>
</dbReference>
<evidence type="ECO:0000313" key="1">
    <source>
        <dbReference type="EMBL" id="SER25020.1"/>
    </source>
</evidence>
<reference evidence="1 2" key="1">
    <citation type="submission" date="2016-10" db="EMBL/GenBank/DDBJ databases">
        <authorList>
            <person name="Varghese N."/>
            <person name="Submissions S."/>
        </authorList>
    </citation>
    <scope>NUCLEOTIDE SEQUENCE [LARGE SCALE GENOMIC DNA]</scope>
    <source>
        <strain evidence="2">DSM 19823 / KCTC 23066 / CCTCC M 208030 / D25</strain>
    </source>
</reference>
<gene>
    <name evidence="1" type="ORF">SAMN04488089_111128</name>
</gene>
<dbReference type="PANTHER" id="PTHR32305">
    <property type="match status" value="1"/>
</dbReference>
<dbReference type="RefSeq" id="WP_052472701.1">
    <property type="nucleotide sequence ID" value="NZ_CP010817.1"/>
</dbReference>
<name>A0AAJ5BER7_MYRPR</name>